<sequence length="148" mass="16830">MDPEFDDEGDDLISSFLLPEEKTKIVKNIDENKENWIKSVSLPKEFPFPFEPYEIQKGFMQGLYTCLEQGRVGIFESPTGTGKSLSLICGALRWLKDYQDQQKRELEQLLSGDTSKSDENKENKNGNSADGGKWNHHTVYLESGLMSC</sequence>
<keyword evidence="1" id="KW-0547">Nucleotide-binding</keyword>
<feature type="domain" description="Helicase ATP-binding" evidence="5">
    <location>
        <begin position="42"/>
        <end position="148"/>
    </location>
</feature>
<gene>
    <name evidence="6" type="ORF">MAR_022289</name>
</gene>
<keyword evidence="2" id="KW-0378">Hydrolase</keyword>
<dbReference type="PANTHER" id="PTHR11472:SF41">
    <property type="entry name" value="ATP-DEPENDENT DNA HELICASE DDX11-RELATED"/>
    <property type="match status" value="1"/>
</dbReference>
<feature type="compositionally biased region" description="Basic and acidic residues" evidence="4">
    <location>
        <begin position="115"/>
        <end position="124"/>
    </location>
</feature>
<keyword evidence="7" id="KW-1185">Reference proteome</keyword>
<dbReference type="InterPro" id="IPR045028">
    <property type="entry name" value="DinG/Rad3-like"/>
</dbReference>
<evidence type="ECO:0000256" key="4">
    <source>
        <dbReference type="SAM" id="MobiDB-lite"/>
    </source>
</evidence>
<reference evidence="6" key="1">
    <citation type="submission" date="2022-11" db="EMBL/GenBank/DDBJ databases">
        <title>Centuries of genome instability and evolution in soft-shell clam transmissible cancer (bioRxiv).</title>
        <authorList>
            <person name="Hart S.F.M."/>
            <person name="Yonemitsu M.A."/>
            <person name="Giersch R.M."/>
            <person name="Beal B.F."/>
            <person name="Arriagada G."/>
            <person name="Davis B.W."/>
            <person name="Ostrander E.A."/>
            <person name="Goff S.P."/>
            <person name="Metzger M.J."/>
        </authorList>
    </citation>
    <scope>NUCLEOTIDE SEQUENCE</scope>
    <source>
        <strain evidence="6">MELC-2E11</strain>
        <tissue evidence="6">Siphon/mantle</tissue>
    </source>
</reference>
<name>A0ABY7DLU0_MYAAR</name>
<dbReference type="PROSITE" id="PS51193">
    <property type="entry name" value="HELICASE_ATP_BIND_2"/>
    <property type="match status" value="1"/>
</dbReference>
<evidence type="ECO:0000256" key="1">
    <source>
        <dbReference type="ARBA" id="ARBA00022741"/>
    </source>
</evidence>
<dbReference type="InterPro" id="IPR027417">
    <property type="entry name" value="P-loop_NTPase"/>
</dbReference>
<dbReference type="InterPro" id="IPR014013">
    <property type="entry name" value="Helic_SF1/SF2_ATP-bd_DinG/Rad3"/>
</dbReference>
<dbReference type="EMBL" id="CP111014">
    <property type="protein sequence ID" value="WAQ97916.1"/>
    <property type="molecule type" value="Genomic_DNA"/>
</dbReference>
<dbReference type="Proteomes" id="UP001164746">
    <property type="component" value="Chromosome 3"/>
</dbReference>
<dbReference type="Gene3D" id="3.40.50.300">
    <property type="entry name" value="P-loop containing nucleotide triphosphate hydrolases"/>
    <property type="match status" value="1"/>
</dbReference>
<organism evidence="6 7">
    <name type="scientific">Mya arenaria</name>
    <name type="common">Soft-shell clam</name>
    <dbReference type="NCBI Taxonomy" id="6604"/>
    <lineage>
        <taxon>Eukaryota</taxon>
        <taxon>Metazoa</taxon>
        <taxon>Spiralia</taxon>
        <taxon>Lophotrochozoa</taxon>
        <taxon>Mollusca</taxon>
        <taxon>Bivalvia</taxon>
        <taxon>Autobranchia</taxon>
        <taxon>Heteroconchia</taxon>
        <taxon>Euheterodonta</taxon>
        <taxon>Imparidentia</taxon>
        <taxon>Neoheterodontei</taxon>
        <taxon>Myida</taxon>
        <taxon>Myoidea</taxon>
        <taxon>Myidae</taxon>
        <taxon>Mya</taxon>
    </lineage>
</organism>
<evidence type="ECO:0000313" key="6">
    <source>
        <dbReference type="EMBL" id="WAQ97916.1"/>
    </source>
</evidence>
<keyword evidence="3" id="KW-0067">ATP-binding</keyword>
<evidence type="ECO:0000256" key="3">
    <source>
        <dbReference type="ARBA" id="ARBA00022840"/>
    </source>
</evidence>
<evidence type="ECO:0000256" key="2">
    <source>
        <dbReference type="ARBA" id="ARBA00022801"/>
    </source>
</evidence>
<evidence type="ECO:0000313" key="7">
    <source>
        <dbReference type="Proteomes" id="UP001164746"/>
    </source>
</evidence>
<accession>A0ABY7DLU0</accession>
<proteinExistence type="predicted"/>
<dbReference type="SUPFAM" id="SSF52540">
    <property type="entry name" value="P-loop containing nucleoside triphosphate hydrolases"/>
    <property type="match status" value="1"/>
</dbReference>
<dbReference type="PANTHER" id="PTHR11472">
    <property type="entry name" value="DNA REPAIR DEAD HELICASE RAD3/XP-D SUBFAMILY MEMBER"/>
    <property type="match status" value="1"/>
</dbReference>
<protein>
    <submittedName>
        <fullName evidence="6">DDX11-like protein</fullName>
    </submittedName>
</protein>
<evidence type="ECO:0000259" key="5">
    <source>
        <dbReference type="PROSITE" id="PS51193"/>
    </source>
</evidence>
<feature type="region of interest" description="Disordered" evidence="4">
    <location>
        <begin position="106"/>
        <end position="133"/>
    </location>
</feature>